<accession>A0AAV7LQD2</accession>
<dbReference type="AlphaFoldDB" id="A0AAV7LQD2"/>
<comment type="caution">
    <text evidence="1">The sequence shown here is derived from an EMBL/GenBank/DDBJ whole genome shotgun (WGS) entry which is preliminary data.</text>
</comment>
<gene>
    <name evidence="1" type="ORF">NDU88_006854</name>
</gene>
<sequence>MCAGRTRVEERAIPPVGRSEQTGTCSLQCTGRCTWLSAGAVGAVALRSACSVRGAETGEYLVVVAHRPRRVKVLGRPGLDIAALLCRCGFPELGRRKSSGRAGVQTLFCPGLGRTIWCLRGWCRYHRW</sequence>
<organism evidence="1 2">
    <name type="scientific">Pleurodeles waltl</name>
    <name type="common">Iberian ribbed newt</name>
    <dbReference type="NCBI Taxonomy" id="8319"/>
    <lineage>
        <taxon>Eukaryota</taxon>
        <taxon>Metazoa</taxon>
        <taxon>Chordata</taxon>
        <taxon>Craniata</taxon>
        <taxon>Vertebrata</taxon>
        <taxon>Euteleostomi</taxon>
        <taxon>Amphibia</taxon>
        <taxon>Batrachia</taxon>
        <taxon>Caudata</taxon>
        <taxon>Salamandroidea</taxon>
        <taxon>Salamandridae</taxon>
        <taxon>Pleurodelinae</taxon>
        <taxon>Pleurodeles</taxon>
    </lineage>
</organism>
<dbReference type="EMBL" id="JANPWB010000015">
    <property type="protein sequence ID" value="KAJ1093762.1"/>
    <property type="molecule type" value="Genomic_DNA"/>
</dbReference>
<proteinExistence type="predicted"/>
<evidence type="ECO:0000313" key="2">
    <source>
        <dbReference type="Proteomes" id="UP001066276"/>
    </source>
</evidence>
<evidence type="ECO:0000313" key="1">
    <source>
        <dbReference type="EMBL" id="KAJ1093762.1"/>
    </source>
</evidence>
<protein>
    <submittedName>
        <fullName evidence="1">Uncharacterized protein</fullName>
    </submittedName>
</protein>
<reference evidence="1" key="1">
    <citation type="journal article" date="2022" name="bioRxiv">
        <title>Sequencing and chromosome-scale assembly of the giantPleurodeles waltlgenome.</title>
        <authorList>
            <person name="Brown T."/>
            <person name="Elewa A."/>
            <person name="Iarovenko S."/>
            <person name="Subramanian E."/>
            <person name="Araus A.J."/>
            <person name="Petzold A."/>
            <person name="Susuki M."/>
            <person name="Suzuki K.-i.T."/>
            <person name="Hayashi T."/>
            <person name="Toyoda A."/>
            <person name="Oliveira C."/>
            <person name="Osipova E."/>
            <person name="Leigh N.D."/>
            <person name="Simon A."/>
            <person name="Yun M.H."/>
        </authorList>
    </citation>
    <scope>NUCLEOTIDE SEQUENCE</scope>
    <source>
        <strain evidence="1">20211129_DDA</strain>
        <tissue evidence="1">Liver</tissue>
    </source>
</reference>
<keyword evidence="2" id="KW-1185">Reference proteome</keyword>
<name>A0AAV7LQD2_PLEWA</name>
<dbReference type="Proteomes" id="UP001066276">
    <property type="component" value="Chromosome 11"/>
</dbReference>